<dbReference type="Proteomes" id="UP000318943">
    <property type="component" value="Unassembled WGS sequence"/>
</dbReference>
<evidence type="ECO:0000313" key="3">
    <source>
        <dbReference type="Proteomes" id="UP000318943"/>
    </source>
</evidence>
<evidence type="ECO:0008006" key="4">
    <source>
        <dbReference type="Google" id="ProtNLM"/>
    </source>
</evidence>
<dbReference type="RefSeq" id="WP_144200211.1">
    <property type="nucleotide sequence ID" value="NZ_CAJPVH010000008.1"/>
</dbReference>
<keyword evidence="1" id="KW-1133">Transmembrane helix</keyword>
<evidence type="ECO:0000313" key="2">
    <source>
        <dbReference type="EMBL" id="TSP11016.1"/>
    </source>
</evidence>
<feature type="transmembrane region" description="Helical" evidence="1">
    <location>
        <begin position="76"/>
        <end position="94"/>
    </location>
</feature>
<feature type="transmembrane region" description="Helical" evidence="1">
    <location>
        <begin position="114"/>
        <end position="133"/>
    </location>
</feature>
<reference evidence="2 3" key="1">
    <citation type="submission" date="2019-05" db="EMBL/GenBank/DDBJ databases">
        <title>Whole genome sequence analysis of Cupriavidus campinensis S14E4C strain.</title>
        <authorList>
            <person name="Abbaszade G."/>
            <person name="Szabo A."/>
            <person name="Toumi M."/>
            <person name="Toth E."/>
        </authorList>
    </citation>
    <scope>NUCLEOTIDE SEQUENCE [LARGE SCALE GENOMIC DNA]</scope>
    <source>
        <strain evidence="2 3">S14E4C</strain>
    </source>
</reference>
<keyword evidence="1" id="KW-0472">Membrane</keyword>
<dbReference type="EMBL" id="VCIZ01000012">
    <property type="protein sequence ID" value="TSP11016.1"/>
    <property type="molecule type" value="Genomic_DNA"/>
</dbReference>
<comment type="caution">
    <text evidence="2">The sequence shown here is derived from an EMBL/GenBank/DDBJ whole genome shotgun (WGS) entry which is preliminary data.</text>
</comment>
<organism evidence="2 3">
    <name type="scientific">Cupriavidus campinensis</name>
    <dbReference type="NCBI Taxonomy" id="151783"/>
    <lineage>
        <taxon>Bacteria</taxon>
        <taxon>Pseudomonadati</taxon>
        <taxon>Pseudomonadota</taxon>
        <taxon>Betaproteobacteria</taxon>
        <taxon>Burkholderiales</taxon>
        <taxon>Burkholderiaceae</taxon>
        <taxon>Cupriavidus</taxon>
    </lineage>
</organism>
<sequence>MKEKDTVVPDHQSVINPFTDAMGLLFLGAFIAVAAALWNSGSRHALGVLPLWAVVVCAVAAGSVLMHWVQWSSAEYPCRLAVGWALLAAAISFARLANRAFPGISAETPLLNAYALQWALVAATIWVGASAVLDHFRTLFALYESGMIPPKTRPEETAPTREFFSES</sequence>
<gene>
    <name evidence="2" type="ORF">FGG12_19330</name>
</gene>
<protein>
    <recommendedName>
        <fullName evidence="4">MFS transporter</fullName>
    </recommendedName>
</protein>
<evidence type="ECO:0000256" key="1">
    <source>
        <dbReference type="SAM" id="Phobius"/>
    </source>
</evidence>
<keyword evidence="3" id="KW-1185">Reference proteome</keyword>
<accession>A0ABY3EJA7</accession>
<keyword evidence="1" id="KW-0812">Transmembrane</keyword>
<feature type="transmembrane region" description="Helical" evidence="1">
    <location>
        <begin position="21"/>
        <end position="38"/>
    </location>
</feature>
<feature type="transmembrane region" description="Helical" evidence="1">
    <location>
        <begin position="50"/>
        <end position="69"/>
    </location>
</feature>
<proteinExistence type="predicted"/>
<name>A0ABY3EJA7_9BURK</name>